<dbReference type="Gene3D" id="2.60.40.1080">
    <property type="match status" value="1"/>
</dbReference>
<evidence type="ECO:0000256" key="1">
    <source>
        <dbReference type="ARBA" id="ARBA00022729"/>
    </source>
</evidence>
<dbReference type="EMBL" id="JABBNI010000014">
    <property type="protein sequence ID" value="NMM62618.1"/>
    <property type="molecule type" value="Genomic_DNA"/>
</dbReference>
<evidence type="ECO:0000259" key="2">
    <source>
        <dbReference type="SMART" id="SM00460"/>
    </source>
</evidence>
<name>A0A7Y0EFT4_9CLOT</name>
<dbReference type="InterPro" id="IPR008964">
    <property type="entry name" value="Invasin/intimin_cell_adhesion"/>
</dbReference>
<comment type="caution">
    <text evidence="4">The sequence shown here is derived from an EMBL/GenBank/DDBJ whole genome shotgun (WGS) entry which is preliminary data.</text>
</comment>
<organism evidence="4 5">
    <name type="scientific">Clostridium muellerianum</name>
    <dbReference type="NCBI Taxonomy" id="2716538"/>
    <lineage>
        <taxon>Bacteria</taxon>
        <taxon>Bacillati</taxon>
        <taxon>Bacillota</taxon>
        <taxon>Clostridia</taxon>
        <taxon>Eubacteriales</taxon>
        <taxon>Clostridiaceae</taxon>
        <taxon>Clostridium</taxon>
    </lineage>
</organism>
<feature type="domain" description="BIG2" evidence="3">
    <location>
        <begin position="324"/>
        <end position="400"/>
    </location>
</feature>
<dbReference type="Gene3D" id="3.10.620.30">
    <property type="match status" value="1"/>
</dbReference>
<dbReference type="InterPro" id="IPR003343">
    <property type="entry name" value="Big_2"/>
</dbReference>
<dbReference type="GO" id="GO:0005737">
    <property type="term" value="C:cytoplasm"/>
    <property type="evidence" value="ECO:0007669"/>
    <property type="project" value="TreeGrafter"/>
</dbReference>
<dbReference type="InterPro" id="IPR038765">
    <property type="entry name" value="Papain-like_cys_pep_sf"/>
</dbReference>
<dbReference type="SUPFAM" id="SSF54001">
    <property type="entry name" value="Cysteine proteinases"/>
    <property type="match status" value="1"/>
</dbReference>
<dbReference type="InterPro" id="IPR032812">
    <property type="entry name" value="SbsA_Ig"/>
</dbReference>
<dbReference type="SMART" id="SM00635">
    <property type="entry name" value="BID_2"/>
    <property type="match status" value="1"/>
</dbReference>
<dbReference type="Pfam" id="PF13205">
    <property type="entry name" value="Big_5"/>
    <property type="match status" value="1"/>
</dbReference>
<keyword evidence="1" id="KW-0732">Signal</keyword>
<gene>
    <name evidence="4" type="ORF">HBE96_07910</name>
</gene>
<dbReference type="InterPro" id="IPR014755">
    <property type="entry name" value="Cu-Rt/internalin_Ig-like"/>
</dbReference>
<dbReference type="SUPFAM" id="SSF49373">
    <property type="entry name" value="Invasin/intimin cell-adhesion fragments"/>
    <property type="match status" value="1"/>
</dbReference>
<dbReference type="Pfam" id="PF01841">
    <property type="entry name" value="Transglut_core"/>
    <property type="match status" value="1"/>
</dbReference>
<dbReference type="Gene3D" id="2.60.40.1220">
    <property type="match status" value="1"/>
</dbReference>
<accession>A0A7Y0EFT4</accession>
<dbReference type="RefSeq" id="WP_169297442.1">
    <property type="nucleotide sequence ID" value="NZ_JABBNI010000014.1"/>
</dbReference>
<feature type="domain" description="Transglutaminase-like" evidence="2">
    <location>
        <begin position="216"/>
        <end position="275"/>
    </location>
</feature>
<evidence type="ECO:0000313" key="5">
    <source>
        <dbReference type="Proteomes" id="UP000537131"/>
    </source>
</evidence>
<dbReference type="Proteomes" id="UP000537131">
    <property type="component" value="Unassembled WGS sequence"/>
</dbReference>
<dbReference type="Pfam" id="PF02368">
    <property type="entry name" value="Big_2"/>
    <property type="match status" value="1"/>
</dbReference>
<reference evidence="4 5" key="1">
    <citation type="submission" date="2020-06" db="EMBL/GenBank/DDBJ databases">
        <title>Complete Genome Sequence of Clostridium muelleri sp. nov. P21T, an Acid-Alcohol Producing Acetogen Isolated from Old Hay.</title>
        <authorList>
            <person name="Duncan K.E."/>
            <person name="Tanner R.S."/>
        </authorList>
    </citation>
    <scope>NUCLEOTIDE SEQUENCE [LARGE SCALE GENOMIC DNA]</scope>
    <source>
        <strain evidence="4 5">P21</strain>
    </source>
</reference>
<keyword evidence="5" id="KW-1185">Reference proteome</keyword>
<dbReference type="InterPro" id="IPR052557">
    <property type="entry name" value="CAP/Cytokinesis_protein"/>
</dbReference>
<dbReference type="PANTHER" id="PTHR46333:SF2">
    <property type="entry name" value="CYTOKINESIS PROTEIN 3"/>
    <property type="match status" value="1"/>
</dbReference>
<dbReference type="PANTHER" id="PTHR46333">
    <property type="entry name" value="CYTOKINESIS PROTEIN 3"/>
    <property type="match status" value="1"/>
</dbReference>
<proteinExistence type="predicted"/>
<dbReference type="SMART" id="SM00460">
    <property type="entry name" value="TGc"/>
    <property type="match status" value="1"/>
</dbReference>
<dbReference type="AlphaFoldDB" id="A0A7Y0EFT4"/>
<evidence type="ECO:0000313" key="4">
    <source>
        <dbReference type="EMBL" id="NMM62618.1"/>
    </source>
</evidence>
<evidence type="ECO:0000259" key="3">
    <source>
        <dbReference type="SMART" id="SM00635"/>
    </source>
</evidence>
<protein>
    <submittedName>
        <fullName evidence="4">Transglutaminase</fullName>
    </submittedName>
</protein>
<sequence>MWVKKGLGSLINMSVIFFIIIAPTSVQASEVKSTMRNYNYDIEANVLSKKYYSENTIIKSKDIFNSNDKYQVKKIAFLHNNSCSTIEDVEELAKDNILNGDTNFSIHYTGNLSDLDGISDKIKYYTDSFDSYKAYSIKNCTVSPHGYNKNVDVDFIVEYLVTNDQESWVNEKVDSILQNIIRDSMTQAEKEKAIHDYIVANVAYDETAAKYSAYDALHDGTSVCQGYALLACKMLNKAGIENKIVYGWVNGSSENKHIWNLVNLNGKWYQLDCTWDDPIPDVPKRVCYDYYNLTDDKLAQNHGWDREKYPRAYTQYDLSTINIPVKAVKLNKHRITLKIGETTLLAANVLPSNASDNLIKWKYDKQEAISFDGRIMKGLKPGVVYINAVSDDGKFKDTCVVTVINEITDQVDMDDSIQMQEKNNVDKNKSWKIKFNKNIGAYTANKDNVYVLDEFNNRVDINVKFDVNRDTLIVKPLKSYTSGKTYHLIINRRISSDSGKKMIKPVVMKFTIE</sequence>
<dbReference type="InterPro" id="IPR002931">
    <property type="entry name" value="Transglutaminase-like"/>
</dbReference>